<feature type="chain" id="PRO_5012432101" description="FecR family protein" evidence="2">
    <location>
        <begin position="26"/>
        <end position="243"/>
    </location>
</feature>
<reference evidence="3 4" key="1">
    <citation type="submission" date="2016-11" db="EMBL/GenBank/DDBJ databases">
        <authorList>
            <person name="Jaros S."/>
            <person name="Januszkiewicz K."/>
            <person name="Wedrychowicz H."/>
        </authorList>
    </citation>
    <scope>NUCLEOTIDE SEQUENCE [LARGE SCALE GENOMIC DNA]</scope>
    <source>
        <strain evidence="3 4">DSM 9705</strain>
    </source>
</reference>
<evidence type="ECO:0000313" key="4">
    <source>
        <dbReference type="Proteomes" id="UP000184139"/>
    </source>
</evidence>
<evidence type="ECO:0000313" key="3">
    <source>
        <dbReference type="EMBL" id="SHH98371.1"/>
    </source>
</evidence>
<protein>
    <recommendedName>
        <fullName evidence="5">FecR family protein</fullName>
    </recommendedName>
</protein>
<gene>
    <name evidence="3" type="ORF">SAMN02745124_03033</name>
</gene>
<accession>A0A1M5XF00</accession>
<feature type="signal peptide" evidence="2">
    <location>
        <begin position="1"/>
        <end position="25"/>
    </location>
</feature>
<keyword evidence="4" id="KW-1185">Reference proteome</keyword>
<evidence type="ECO:0000256" key="2">
    <source>
        <dbReference type="SAM" id="SignalP"/>
    </source>
</evidence>
<evidence type="ECO:0000256" key="1">
    <source>
        <dbReference type="SAM" id="MobiDB-lite"/>
    </source>
</evidence>
<evidence type="ECO:0008006" key="5">
    <source>
        <dbReference type="Google" id="ProtNLM"/>
    </source>
</evidence>
<feature type="compositionally biased region" description="Pro residues" evidence="1">
    <location>
        <begin position="216"/>
        <end position="228"/>
    </location>
</feature>
<dbReference type="AlphaFoldDB" id="A0A1M5XF00"/>
<organism evidence="3 4">
    <name type="scientific">Desulfofustis glycolicus DSM 9705</name>
    <dbReference type="NCBI Taxonomy" id="1121409"/>
    <lineage>
        <taxon>Bacteria</taxon>
        <taxon>Pseudomonadati</taxon>
        <taxon>Thermodesulfobacteriota</taxon>
        <taxon>Desulfobulbia</taxon>
        <taxon>Desulfobulbales</taxon>
        <taxon>Desulfocapsaceae</taxon>
        <taxon>Desulfofustis</taxon>
    </lineage>
</organism>
<name>A0A1M5XF00_9BACT</name>
<dbReference type="OrthoDB" id="5431871at2"/>
<keyword evidence="2" id="KW-0732">Signal</keyword>
<dbReference type="STRING" id="1121409.SAMN02745124_03033"/>
<proteinExistence type="predicted"/>
<dbReference type="EMBL" id="FQXS01000019">
    <property type="protein sequence ID" value="SHH98371.1"/>
    <property type="molecule type" value="Genomic_DNA"/>
</dbReference>
<dbReference type="RefSeq" id="WP_073377431.1">
    <property type="nucleotide sequence ID" value="NZ_FQXS01000019.1"/>
</dbReference>
<feature type="region of interest" description="Disordered" evidence="1">
    <location>
        <begin position="205"/>
        <end position="243"/>
    </location>
</feature>
<dbReference type="Proteomes" id="UP000184139">
    <property type="component" value="Unassembled WGS sequence"/>
</dbReference>
<sequence>MKKIMKKAAALAAVISLATAPMAFAGGSVGYGDISVYKNETLAGKLSGQNPVEDGALLVCDGKCMLKSEGISLVAKDQSKMAVTNDDSTFNLYVQEGSVDYVITSNARKIAFYTPQGTYTVAEVVFNADSNPVVKGSVVVDASGKTEISVTEGRMVFATADGMKTVDADHKIVLAVAPGSQDGDSTLGLILLGGGALATALLIANDSGDSGGGAPGPAPTPTPTPTPSPTVKKTKTTTASPSS</sequence>